<gene>
    <name evidence="2" type="ORF">B0J11DRAFT_131419</name>
</gene>
<feature type="compositionally biased region" description="Basic and acidic residues" evidence="1">
    <location>
        <begin position="401"/>
        <end position="421"/>
    </location>
</feature>
<feature type="region of interest" description="Disordered" evidence="1">
    <location>
        <begin position="99"/>
        <end position="121"/>
    </location>
</feature>
<dbReference type="OrthoDB" id="5407351at2759"/>
<feature type="compositionally biased region" description="Pro residues" evidence="1">
    <location>
        <begin position="104"/>
        <end position="117"/>
    </location>
</feature>
<feature type="region of interest" description="Disordered" evidence="1">
    <location>
        <begin position="501"/>
        <end position="526"/>
    </location>
</feature>
<comment type="caution">
    <text evidence="2">The sequence shown here is derived from an EMBL/GenBank/DDBJ whole genome shotgun (WGS) entry which is preliminary data.</text>
</comment>
<dbReference type="Gene3D" id="6.10.280.230">
    <property type="match status" value="1"/>
</dbReference>
<sequence length="526" mass="59245">MADALCGPSNALQNFQKHSTVDRTLQQDRLTNRQSPSQGFRSSSGPAVGLLDPEFDAFQAGHIQPPQPDFHLLPHAQPQFPQFAQAHRAPDWASDFQRLSISSPQPPPLLQHHPPPQVSNATASWHQDFMSQQQPSLQQAPIQQQHNAFGGMSGSGMAYMGSGYQQRLGFGAMNGQPMSEVASGKQRAQEAVPQYDEAAFEKAFAELDQTEVENPLQAYQEILNKQEQDNVAQQERARTQSMEMHDNFAQQGRVSVEELQKIRDDATEKVFKTAPESDPVLAQLREKRPSVYYTLKLRSELDLEIPAQSAWLEALERAERQGTITKDASEARWCVEALNAITTRELPADLQSRVESLIKATNERLMSQHPFARSLQRTYSEQQFRQDLEAAGYRTGTPLQEQREPEQKKEEQQQQPPRHDDDEMAETAGRLLERVADNTSEKFQNSQFLSLMRRLRDREVRVEGDKMVDIPATPQTTSTTSTLPASVPIPEIDPQILSHSAQDFGMPMDSSMEGDEEEYSQGQRSI</sequence>
<keyword evidence="3" id="KW-1185">Reference proteome</keyword>
<proteinExistence type="predicted"/>
<name>A0A9P9D7U2_9PLEO</name>
<feature type="region of interest" description="Disordered" evidence="1">
    <location>
        <begin position="15"/>
        <end position="51"/>
    </location>
</feature>
<dbReference type="EMBL" id="JAGMWT010000017">
    <property type="protein sequence ID" value="KAH7114276.1"/>
    <property type="molecule type" value="Genomic_DNA"/>
</dbReference>
<feature type="compositionally biased region" description="Polar residues" evidence="1">
    <location>
        <begin position="15"/>
        <end position="45"/>
    </location>
</feature>
<accession>A0A9P9D7U2</accession>
<dbReference type="AlphaFoldDB" id="A0A9P9D7U2"/>
<feature type="region of interest" description="Disordered" evidence="1">
    <location>
        <begin position="470"/>
        <end position="489"/>
    </location>
</feature>
<feature type="compositionally biased region" description="Low complexity" evidence="1">
    <location>
        <begin position="471"/>
        <end position="486"/>
    </location>
</feature>
<evidence type="ECO:0000313" key="3">
    <source>
        <dbReference type="Proteomes" id="UP000700596"/>
    </source>
</evidence>
<reference evidence="2" key="1">
    <citation type="journal article" date="2021" name="Nat. Commun.">
        <title>Genetic determinants of endophytism in the Arabidopsis root mycobiome.</title>
        <authorList>
            <person name="Mesny F."/>
            <person name="Miyauchi S."/>
            <person name="Thiergart T."/>
            <person name="Pickel B."/>
            <person name="Atanasova L."/>
            <person name="Karlsson M."/>
            <person name="Huettel B."/>
            <person name="Barry K.W."/>
            <person name="Haridas S."/>
            <person name="Chen C."/>
            <person name="Bauer D."/>
            <person name="Andreopoulos W."/>
            <person name="Pangilinan J."/>
            <person name="LaButti K."/>
            <person name="Riley R."/>
            <person name="Lipzen A."/>
            <person name="Clum A."/>
            <person name="Drula E."/>
            <person name="Henrissat B."/>
            <person name="Kohler A."/>
            <person name="Grigoriev I.V."/>
            <person name="Martin F.M."/>
            <person name="Hacquard S."/>
        </authorList>
    </citation>
    <scope>NUCLEOTIDE SEQUENCE</scope>
    <source>
        <strain evidence="2">MPI-CAGE-CH-0243</strain>
    </source>
</reference>
<feature type="region of interest" description="Disordered" evidence="1">
    <location>
        <begin position="396"/>
        <end position="423"/>
    </location>
</feature>
<evidence type="ECO:0000256" key="1">
    <source>
        <dbReference type="SAM" id="MobiDB-lite"/>
    </source>
</evidence>
<protein>
    <submittedName>
        <fullName evidence="2">Uncharacterized protein</fullName>
    </submittedName>
</protein>
<dbReference type="Proteomes" id="UP000700596">
    <property type="component" value="Unassembled WGS sequence"/>
</dbReference>
<evidence type="ECO:0000313" key="2">
    <source>
        <dbReference type="EMBL" id="KAH7114276.1"/>
    </source>
</evidence>
<organism evidence="2 3">
    <name type="scientific">Dendryphion nanum</name>
    <dbReference type="NCBI Taxonomy" id="256645"/>
    <lineage>
        <taxon>Eukaryota</taxon>
        <taxon>Fungi</taxon>
        <taxon>Dikarya</taxon>
        <taxon>Ascomycota</taxon>
        <taxon>Pezizomycotina</taxon>
        <taxon>Dothideomycetes</taxon>
        <taxon>Pleosporomycetidae</taxon>
        <taxon>Pleosporales</taxon>
        <taxon>Torulaceae</taxon>
        <taxon>Dendryphion</taxon>
    </lineage>
</organism>